<organism evidence="1 2">
    <name type="scientific">Allacma fusca</name>
    <dbReference type="NCBI Taxonomy" id="39272"/>
    <lineage>
        <taxon>Eukaryota</taxon>
        <taxon>Metazoa</taxon>
        <taxon>Ecdysozoa</taxon>
        <taxon>Arthropoda</taxon>
        <taxon>Hexapoda</taxon>
        <taxon>Collembola</taxon>
        <taxon>Symphypleona</taxon>
        <taxon>Sminthuridae</taxon>
        <taxon>Allacma</taxon>
    </lineage>
</organism>
<dbReference type="EMBL" id="CAJVCH010548518">
    <property type="protein sequence ID" value="CAG7828722.1"/>
    <property type="molecule type" value="Genomic_DNA"/>
</dbReference>
<protein>
    <submittedName>
        <fullName evidence="1">Uncharacterized protein</fullName>
    </submittedName>
</protein>
<dbReference type="Proteomes" id="UP000708208">
    <property type="component" value="Unassembled WGS sequence"/>
</dbReference>
<gene>
    <name evidence="1" type="ORF">AFUS01_LOCUS38631</name>
</gene>
<proteinExistence type="predicted"/>
<keyword evidence="2" id="KW-1185">Reference proteome</keyword>
<dbReference type="AlphaFoldDB" id="A0A8J2L633"/>
<sequence length="168" mass="19057">MLALPEVTLSYNSCSGVGEKLKADLPSSITEETSLLRMSPPWIIDLEKSYEIGFAHQFGHLNFHQNRRLIHTFGYEPALNSTIHEMLDNTRARLFEFPDHWGAIEDYHFLRNHIQDMVRSPVVRLFSGENLTDQSKDYHVGQTSPFCEGFAPGTSLALSHTAIARIIV</sequence>
<accession>A0A8J2L633</accession>
<name>A0A8J2L633_9HEXA</name>
<reference evidence="1" key="1">
    <citation type="submission" date="2021-06" db="EMBL/GenBank/DDBJ databases">
        <authorList>
            <person name="Hodson N. C."/>
            <person name="Mongue J. A."/>
            <person name="Jaron S. K."/>
        </authorList>
    </citation>
    <scope>NUCLEOTIDE SEQUENCE</scope>
</reference>
<evidence type="ECO:0000313" key="2">
    <source>
        <dbReference type="Proteomes" id="UP000708208"/>
    </source>
</evidence>
<evidence type="ECO:0000313" key="1">
    <source>
        <dbReference type="EMBL" id="CAG7828722.1"/>
    </source>
</evidence>
<comment type="caution">
    <text evidence="1">The sequence shown here is derived from an EMBL/GenBank/DDBJ whole genome shotgun (WGS) entry which is preliminary data.</text>
</comment>